<keyword evidence="2" id="KW-1185">Reference proteome</keyword>
<dbReference type="EMBL" id="JFKB01000030">
    <property type="protein sequence ID" value="OSQ42776.1"/>
    <property type="molecule type" value="Genomic_DNA"/>
</dbReference>
<name>A0A1Y2L6G2_9PROT</name>
<comment type="caution">
    <text evidence="1">The sequence shown here is derived from an EMBL/GenBank/DDBJ whole genome shotgun (WGS) entry which is preliminary data.</text>
</comment>
<reference evidence="1 2" key="1">
    <citation type="submission" date="2014-03" db="EMBL/GenBank/DDBJ databases">
        <title>The draft genome sequence of Thalassospira alkalitolerans JCM 18968.</title>
        <authorList>
            <person name="Lai Q."/>
            <person name="Shao Z."/>
        </authorList>
    </citation>
    <scope>NUCLEOTIDE SEQUENCE [LARGE SCALE GENOMIC DNA]</scope>
    <source>
        <strain evidence="1 2">JCM 18968</strain>
    </source>
</reference>
<dbReference type="Proteomes" id="UP000193396">
    <property type="component" value="Unassembled WGS sequence"/>
</dbReference>
<protein>
    <submittedName>
        <fullName evidence="1">Uncharacterized protein</fullName>
    </submittedName>
</protein>
<accession>A0A1Y2L6G2</accession>
<gene>
    <name evidence="1" type="ORF">TALK_21205</name>
</gene>
<evidence type="ECO:0000313" key="2">
    <source>
        <dbReference type="Proteomes" id="UP000193396"/>
    </source>
</evidence>
<organism evidence="1 2">
    <name type="scientific">Thalassospira alkalitolerans</name>
    <dbReference type="NCBI Taxonomy" id="1293890"/>
    <lineage>
        <taxon>Bacteria</taxon>
        <taxon>Pseudomonadati</taxon>
        <taxon>Pseudomonadota</taxon>
        <taxon>Alphaproteobacteria</taxon>
        <taxon>Rhodospirillales</taxon>
        <taxon>Thalassospiraceae</taxon>
        <taxon>Thalassospira</taxon>
    </lineage>
</organism>
<sequence length="98" mass="11095">MRFRAIVFVYASHFYAGPLRLIAITAHKANGQQGTFKTKAVYKMLKRAADGYFRGEILATWLQAELIIPMLLYDLQTKKEGLVFSPVLSRTISGYQPP</sequence>
<proteinExistence type="predicted"/>
<dbReference type="AlphaFoldDB" id="A0A1Y2L6G2"/>
<evidence type="ECO:0000313" key="1">
    <source>
        <dbReference type="EMBL" id="OSQ42776.1"/>
    </source>
</evidence>